<dbReference type="EMBL" id="LK933043">
    <property type="protein sequence ID" value="CDT26516.1"/>
    <property type="molecule type" value="Genomic_DNA"/>
</dbReference>
<dbReference type="AlphaFoldDB" id="A0A069APE0"/>
<proteinExistence type="predicted"/>
<accession>A0A069APE0</accession>
<sequence length="41" mass="4704">MFRRPFIVSILDFKDGCLYNPQLLSASEMSSESLFTTCRTV</sequence>
<evidence type="ECO:0000313" key="1">
    <source>
        <dbReference type="EMBL" id="CDT26516.1"/>
    </source>
</evidence>
<name>A0A069APE0_CLODI</name>
<protein>
    <submittedName>
        <fullName evidence="1">Uncharacterized protein</fullName>
    </submittedName>
</protein>
<gene>
    <name evidence="1" type="ORF">BN1095_3740002</name>
</gene>
<organism evidence="1">
    <name type="scientific">Clostridioides difficile</name>
    <name type="common">Peptoclostridium difficile</name>
    <dbReference type="NCBI Taxonomy" id="1496"/>
    <lineage>
        <taxon>Bacteria</taxon>
        <taxon>Bacillati</taxon>
        <taxon>Bacillota</taxon>
        <taxon>Clostridia</taxon>
        <taxon>Peptostreptococcales</taxon>
        <taxon>Peptostreptococcaceae</taxon>
        <taxon>Clostridioides</taxon>
    </lineage>
</organism>
<reference evidence="1" key="1">
    <citation type="submission" date="2014-07" db="EMBL/GenBank/DDBJ databases">
        <authorList>
            <person name="Monot Marc"/>
        </authorList>
    </citation>
    <scope>NUCLEOTIDE SEQUENCE</scope>
    <source>
        <strain evidence="1">7032989</strain>
    </source>
</reference>